<keyword evidence="1" id="KW-0812">Transmembrane</keyword>
<evidence type="ECO:0000256" key="1">
    <source>
        <dbReference type="SAM" id="Phobius"/>
    </source>
</evidence>
<keyword evidence="1" id="KW-0472">Membrane</keyword>
<accession>A0A6C0M171</accession>
<protein>
    <submittedName>
        <fullName evidence="2">Uncharacterized protein</fullName>
    </submittedName>
</protein>
<keyword evidence="1" id="KW-1133">Transmembrane helix</keyword>
<evidence type="ECO:0000313" key="2">
    <source>
        <dbReference type="EMBL" id="QHU36025.1"/>
    </source>
</evidence>
<organism evidence="2">
    <name type="scientific">viral metagenome</name>
    <dbReference type="NCBI Taxonomy" id="1070528"/>
    <lineage>
        <taxon>unclassified sequences</taxon>
        <taxon>metagenomes</taxon>
        <taxon>organismal metagenomes</taxon>
    </lineage>
</organism>
<dbReference type="EMBL" id="MN740622">
    <property type="protein sequence ID" value="QHU36025.1"/>
    <property type="molecule type" value="Genomic_DNA"/>
</dbReference>
<feature type="transmembrane region" description="Helical" evidence="1">
    <location>
        <begin position="95"/>
        <end position="117"/>
    </location>
</feature>
<name>A0A6C0M171_9ZZZZ</name>
<sequence length="118" mass="14335">MLSLFKSYNITTKVHCKKSEYIQIFAKHSTMGNINIQDAEIACNICQSMPEIYRDECYVIFGIDRRRTEKYLKIVQNLEKSYWINHHQYVIKSKIIWLIETIKHWYILFVTLIHIMFR</sequence>
<reference evidence="2" key="1">
    <citation type="journal article" date="2020" name="Nature">
        <title>Giant virus diversity and host interactions through global metagenomics.</title>
        <authorList>
            <person name="Schulz F."/>
            <person name="Roux S."/>
            <person name="Paez-Espino D."/>
            <person name="Jungbluth S."/>
            <person name="Walsh D.A."/>
            <person name="Denef V.J."/>
            <person name="McMahon K.D."/>
            <person name="Konstantinidis K.T."/>
            <person name="Eloe-Fadrosh E.A."/>
            <person name="Kyrpides N.C."/>
            <person name="Woyke T."/>
        </authorList>
    </citation>
    <scope>NUCLEOTIDE SEQUENCE</scope>
    <source>
        <strain evidence="2">GVMAG-S-1035085-51</strain>
    </source>
</reference>
<proteinExistence type="predicted"/>
<dbReference type="AlphaFoldDB" id="A0A6C0M171"/>